<accession>A0AAV0WCS4</accession>
<dbReference type="PANTHER" id="PTHR24412:SF480">
    <property type="entry name" value="KELCH-LIKE PROTEIN 8"/>
    <property type="match status" value="1"/>
</dbReference>
<evidence type="ECO:0000313" key="6">
    <source>
        <dbReference type="Proteomes" id="UP001160148"/>
    </source>
</evidence>
<name>A0AAV0WCS4_9HEMI</name>
<dbReference type="Pfam" id="PF07707">
    <property type="entry name" value="BACK"/>
    <property type="match status" value="1"/>
</dbReference>
<organism evidence="5 6">
    <name type="scientific">Macrosiphum euphorbiae</name>
    <name type="common">potato aphid</name>
    <dbReference type="NCBI Taxonomy" id="13131"/>
    <lineage>
        <taxon>Eukaryota</taxon>
        <taxon>Metazoa</taxon>
        <taxon>Ecdysozoa</taxon>
        <taxon>Arthropoda</taxon>
        <taxon>Hexapoda</taxon>
        <taxon>Insecta</taxon>
        <taxon>Pterygota</taxon>
        <taxon>Neoptera</taxon>
        <taxon>Paraneoptera</taxon>
        <taxon>Hemiptera</taxon>
        <taxon>Sternorrhyncha</taxon>
        <taxon>Aphidomorpha</taxon>
        <taxon>Aphidoidea</taxon>
        <taxon>Aphididae</taxon>
        <taxon>Macrosiphini</taxon>
        <taxon>Macrosiphum</taxon>
    </lineage>
</organism>
<dbReference type="InterPro" id="IPR000210">
    <property type="entry name" value="BTB/POZ_dom"/>
</dbReference>
<feature type="domain" description="BTB" evidence="4">
    <location>
        <begin position="10"/>
        <end position="81"/>
    </location>
</feature>
<dbReference type="AlphaFoldDB" id="A0AAV0WCS4"/>
<dbReference type="Proteomes" id="UP001160148">
    <property type="component" value="Unassembled WGS sequence"/>
</dbReference>
<evidence type="ECO:0000256" key="1">
    <source>
        <dbReference type="ARBA" id="ARBA00022441"/>
    </source>
</evidence>
<keyword evidence="1" id="KW-0880">Kelch repeat</keyword>
<dbReference type="PANTHER" id="PTHR24412">
    <property type="entry name" value="KELCH PROTEIN"/>
    <property type="match status" value="1"/>
</dbReference>
<sequence length="557" mass="65586">MMNMEVENTDDQLVTIHFDNDVNDTFNKLFLIEHSAYFEAMFNGNFLESQPDQKIHIQEISHKGFVSVINSLKHKKVIFDDLDDLLTILEVSQFLQFPFIIAESIKIVRQKYLFTIYAVNVFSTVSKLGIKNLLEKSQAYILYYFKKVLSQNKAGFLKLKKVDLQTLLNNNSLNVENEQDVFDLIVNWCLVNNNYNIEYEMVVSCVRFKSMSKEQLEYCISKTNNLNLQNIMIPYMDCTREPVLDPMSMGLYIRPVRNIPFGLCAVKNELDGYAFVYRWDWASMQFTKFIRLDPLPLDTTGYHVIVKGLEVYVMAGEIAYGRGSWNKEGWKYNLLSEEWKRLKDFTTSSRRHGVGHFVGDYLYLMGGLTKHRLPNRNIELFAIDKYNDTLVKVHMSSCQYFQKRVDRQFYVCLEYKDHLAIITKDNEPSWYDLTPIGNDQNAYKWRRRIINLNEVVICATCYNDTVYMLTYDKTRTINLHSYCPMYELTKKLKSFNIAYDGDTTMCAFNVDKAMVFKNDTFEYYSVDNDFFIEYKVQLDSFHSNYLFSVPIYIDKTL</sequence>
<keyword evidence="6" id="KW-1185">Reference proteome</keyword>
<evidence type="ECO:0000259" key="4">
    <source>
        <dbReference type="PROSITE" id="PS50097"/>
    </source>
</evidence>
<evidence type="ECO:0000256" key="3">
    <source>
        <dbReference type="ARBA" id="ARBA00023203"/>
    </source>
</evidence>
<dbReference type="CDD" id="cd18186">
    <property type="entry name" value="BTB_POZ_ZBTB_KLHL-like"/>
    <property type="match status" value="1"/>
</dbReference>
<reference evidence="5 6" key="1">
    <citation type="submission" date="2023-01" db="EMBL/GenBank/DDBJ databases">
        <authorList>
            <person name="Whitehead M."/>
        </authorList>
    </citation>
    <scope>NUCLEOTIDE SEQUENCE [LARGE SCALE GENOMIC DNA]</scope>
</reference>
<dbReference type="InterPro" id="IPR011705">
    <property type="entry name" value="BACK"/>
</dbReference>
<dbReference type="PROSITE" id="PS50097">
    <property type="entry name" value="BTB"/>
    <property type="match status" value="1"/>
</dbReference>
<dbReference type="InterPro" id="IPR011333">
    <property type="entry name" value="SKP1/BTB/POZ_sf"/>
</dbReference>
<comment type="caution">
    <text evidence="5">The sequence shown here is derived from an EMBL/GenBank/DDBJ whole genome shotgun (WGS) entry which is preliminary data.</text>
</comment>
<keyword evidence="3" id="KW-0009">Actin-binding</keyword>
<dbReference type="SUPFAM" id="SSF117281">
    <property type="entry name" value="Kelch motif"/>
    <property type="match status" value="1"/>
</dbReference>
<dbReference type="Gene3D" id="2.120.10.80">
    <property type="entry name" value="Kelch-type beta propeller"/>
    <property type="match status" value="1"/>
</dbReference>
<gene>
    <name evidence="5" type="ORF">MEUPH1_LOCUS9705</name>
</gene>
<dbReference type="SMART" id="SM00875">
    <property type="entry name" value="BACK"/>
    <property type="match status" value="1"/>
</dbReference>
<dbReference type="Pfam" id="PF00651">
    <property type="entry name" value="BTB"/>
    <property type="match status" value="1"/>
</dbReference>
<dbReference type="InterPro" id="IPR015915">
    <property type="entry name" value="Kelch-typ_b-propeller"/>
</dbReference>
<dbReference type="Gene3D" id="3.30.710.10">
    <property type="entry name" value="Potassium Channel Kv1.1, Chain A"/>
    <property type="match status" value="1"/>
</dbReference>
<dbReference type="EMBL" id="CARXXK010000002">
    <property type="protein sequence ID" value="CAI6353603.1"/>
    <property type="molecule type" value="Genomic_DNA"/>
</dbReference>
<dbReference type="SUPFAM" id="SSF54695">
    <property type="entry name" value="POZ domain"/>
    <property type="match status" value="1"/>
</dbReference>
<dbReference type="SMART" id="SM00225">
    <property type="entry name" value="BTB"/>
    <property type="match status" value="1"/>
</dbReference>
<dbReference type="Gene3D" id="1.25.40.420">
    <property type="match status" value="1"/>
</dbReference>
<evidence type="ECO:0000256" key="2">
    <source>
        <dbReference type="ARBA" id="ARBA00022737"/>
    </source>
</evidence>
<keyword evidence="2" id="KW-0677">Repeat</keyword>
<proteinExistence type="predicted"/>
<evidence type="ECO:0000313" key="5">
    <source>
        <dbReference type="EMBL" id="CAI6353603.1"/>
    </source>
</evidence>
<protein>
    <recommendedName>
        <fullName evidence="4">BTB domain-containing protein</fullName>
    </recommendedName>
</protein>